<sequence>MMKMSGGHEDDEKKIKEELKSLEFRLSVVGEKSKKYMMMQGSDEGRKMSKQATDKKKKNTYNRQNKKKKQKSLDDFCMSKVDREAVTSAKQKLKVTSTLNFNEKANDATDNTPATRFSDGQVGTSPLDIASPMTPFSPHVIQIHATNRLYVNPSHHSSLTPNPSDHDSRVLVSIPEIIAFRGEDKKEYIHLYVNV</sequence>
<evidence type="ECO:0000313" key="3">
    <source>
        <dbReference type="Proteomes" id="UP000023152"/>
    </source>
</evidence>
<organism evidence="2 3">
    <name type="scientific">Reticulomyxa filosa</name>
    <dbReference type="NCBI Taxonomy" id="46433"/>
    <lineage>
        <taxon>Eukaryota</taxon>
        <taxon>Sar</taxon>
        <taxon>Rhizaria</taxon>
        <taxon>Retaria</taxon>
        <taxon>Foraminifera</taxon>
        <taxon>Monothalamids</taxon>
        <taxon>Reticulomyxidae</taxon>
        <taxon>Reticulomyxa</taxon>
    </lineage>
</organism>
<comment type="caution">
    <text evidence="2">The sequence shown here is derived from an EMBL/GenBank/DDBJ whole genome shotgun (WGS) entry which is preliminary data.</text>
</comment>
<protein>
    <submittedName>
        <fullName evidence="2">Uncharacterized protein</fullName>
    </submittedName>
</protein>
<evidence type="ECO:0000313" key="2">
    <source>
        <dbReference type="EMBL" id="ETO19052.1"/>
    </source>
</evidence>
<dbReference type="AlphaFoldDB" id="X6N146"/>
<dbReference type="Proteomes" id="UP000023152">
    <property type="component" value="Unassembled WGS sequence"/>
</dbReference>
<gene>
    <name evidence="2" type="ORF">RFI_18188</name>
</gene>
<name>X6N146_RETFI</name>
<reference evidence="2 3" key="1">
    <citation type="journal article" date="2013" name="Curr. Biol.">
        <title>The Genome of the Foraminiferan Reticulomyxa filosa.</title>
        <authorList>
            <person name="Glockner G."/>
            <person name="Hulsmann N."/>
            <person name="Schleicher M."/>
            <person name="Noegel A.A."/>
            <person name="Eichinger L."/>
            <person name="Gallinger C."/>
            <person name="Pawlowski J."/>
            <person name="Sierra R."/>
            <person name="Euteneuer U."/>
            <person name="Pillet L."/>
            <person name="Moustafa A."/>
            <person name="Platzer M."/>
            <person name="Groth M."/>
            <person name="Szafranski K."/>
            <person name="Schliwa M."/>
        </authorList>
    </citation>
    <scope>NUCLEOTIDE SEQUENCE [LARGE SCALE GENOMIC DNA]</scope>
</reference>
<feature type="compositionally biased region" description="Basic residues" evidence="1">
    <location>
        <begin position="55"/>
        <end position="70"/>
    </location>
</feature>
<feature type="region of interest" description="Disordered" evidence="1">
    <location>
        <begin position="37"/>
        <end position="75"/>
    </location>
</feature>
<keyword evidence="3" id="KW-1185">Reference proteome</keyword>
<proteinExistence type="predicted"/>
<evidence type="ECO:0000256" key="1">
    <source>
        <dbReference type="SAM" id="MobiDB-lite"/>
    </source>
</evidence>
<dbReference type="EMBL" id="ASPP01014097">
    <property type="protein sequence ID" value="ETO19052.1"/>
    <property type="molecule type" value="Genomic_DNA"/>
</dbReference>
<accession>X6N146</accession>